<dbReference type="EMBL" id="JANKHO010000351">
    <property type="protein sequence ID" value="KAJ3511073.1"/>
    <property type="molecule type" value="Genomic_DNA"/>
</dbReference>
<keyword evidence="1" id="KW-0732">Signal</keyword>
<accession>A0A9W8K8W8</accession>
<name>A0A9W8K8W8_9AGAR</name>
<dbReference type="OrthoDB" id="10464045at2759"/>
<proteinExistence type="predicted"/>
<organism evidence="2 3">
    <name type="scientific">Agrocybe chaxingu</name>
    <dbReference type="NCBI Taxonomy" id="84603"/>
    <lineage>
        <taxon>Eukaryota</taxon>
        <taxon>Fungi</taxon>
        <taxon>Dikarya</taxon>
        <taxon>Basidiomycota</taxon>
        <taxon>Agaricomycotina</taxon>
        <taxon>Agaricomycetes</taxon>
        <taxon>Agaricomycetidae</taxon>
        <taxon>Agaricales</taxon>
        <taxon>Agaricineae</taxon>
        <taxon>Strophariaceae</taxon>
        <taxon>Agrocybe</taxon>
    </lineage>
</organism>
<dbReference type="Proteomes" id="UP001148786">
    <property type="component" value="Unassembled WGS sequence"/>
</dbReference>
<evidence type="ECO:0000313" key="2">
    <source>
        <dbReference type="EMBL" id="KAJ3511073.1"/>
    </source>
</evidence>
<protein>
    <submittedName>
        <fullName evidence="2">Uncharacterized protein</fullName>
    </submittedName>
</protein>
<reference evidence="2" key="1">
    <citation type="submission" date="2022-07" db="EMBL/GenBank/DDBJ databases">
        <title>Genome Sequence of Agrocybe chaxingu.</title>
        <authorList>
            <person name="Buettner E."/>
        </authorList>
    </citation>
    <scope>NUCLEOTIDE SEQUENCE</scope>
    <source>
        <strain evidence="2">MP-N11</strain>
    </source>
</reference>
<evidence type="ECO:0000256" key="1">
    <source>
        <dbReference type="SAM" id="SignalP"/>
    </source>
</evidence>
<feature type="chain" id="PRO_5040828497" evidence="1">
    <location>
        <begin position="20"/>
        <end position="69"/>
    </location>
</feature>
<evidence type="ECO:0000313" key="3">
    <source>
        <dbReference type="Proteomes" id="UP001148786"/>
    </source>
</evidence>
<feature type="signal peptide" evidence="1">
    <location>
        <begin position="1"/>
        <end position="19"/>
    </location>
</feature>
<sequence length="69" mass="7261">MQVKFAFATFALLVVRVVASPAPVPQDEPSVIRCFTAADCPPGDNCCGPRQPAVGGLGFCRAPNLLCIR</sequence>
<comment type="caution">
    <text evidence="2">The sequence shown here is derived from an EMBL/GenBank/DDBJ whole genome shotgun (WGS) entry which is preliminary data.</text>
</comment>
<gene>
    <name evidence="2" type="ORF">NLJ89_g4310</name>
</gene>
<keyword evidence="3" id="KW-1185">Reference proteome</keyword>
<dbReference type="AlphaFoldDB" id="A0A9W8K8W8"/>